<dbReference type="PANTHER" id="PTHR15615:SF27">
    <property type="entry name" value="PHO85 CYCLIN CLG1"/>
    <property type="match status" value="1"/>
</dbReference>
<keyword evidence="2" id="KW-1185">Reference proteome</keyword>
<evidence type="ECO:0000313" key="1">
    <source>
        <dbReference type="EMBL" id="GBE79651.1"/>
    </source>
</evidence>
<organism evidence="1 2">
    <name type="scientific">Sparassis crispa</name>
    <dbReference type="NCBI Taxonomy" id="139825"/>
    <lineage>
        <taxon>Eukaryota</taxon>
        <taxon>Fungi</taxon>
        <taxon>Dikarya</taxon>
        <taxon>Basidiomycota</taxon>
        <taxon>Agaricomycotina</taxon>
        <taxon>Agaricomycetes</taxon>
        <taxon>Polyporales</taxon>
        <taxon>Sparassidaceae</taxon>
        <taxon>Sparassis</taxon>
    </lineage>
</organism>
<dbReference type="GO" id="GO:0016538">
    <property type="term" value="F:cyclin-dependent protein serine/threonine kinase regulator activity"/>
    <property type="evidence" value="ECO:0007669"/>
    <property type="project" value="TreeGrafter"/>
</dbReference>
<dbReference type="GO" id="GO:0005634">
    <property type="term" value="C:nucleus"/>
    <property type="evidence" value="ECO:0007669"/>
    <property type="project" value="TreeGrafter"/>
</dbReference>
<dbReference type="EMBL" id="BFAD01000002">
    <property type="protein sequence ID" value="GBE79651.1"/>
    <property type="molecule type" value="Genomic_DNA"/>
</dbReference>
<evidence type="ECO:0008006" key="3">
    <source>
        <dbReference type="Google" id="ProtNLM"/>
    </source>
</evidence>
<dbReference type="CDD" id="cd20557">
    <property type="entry name" value="CYCLIN_ScPCL1-like"/>
    <property type="match status" value="1"/>
</dbReference>
<evidence type="ECO:0000313" key="2">
    <source>
        <dbReference type="Proteomes" id="UP000287166"/>
    </source>
</evidence>
<gene>
    <name evidence="1" type="ORF">SCP_0208510</name>
</gene>
<name>A0A401GBY3_9APHY</name>
<dbReference type="STRING" id="139825.A0A401GBY3"/>
<comment type="caution">
    <text evidence="1">The sequence shown here is derived from an EMBL/GenBank/DDBJ whole genome shotgun (WGS) entry which is preliminary data.</text>
</comment>
<protein>
    <recommendedName>
        <fullName evidence="3">Cyclin N-terminal domain-containing protein</fullName>
    </recommendedName>
</protein>
<dbReference type="GO" id="GO:0019901">
    <property type="term" value="F:protein kinase binding"/>
    <property type="evidence" value="ECO:0007669"/>
    <property type="project" value="InterPro"/>
</dbReference>
<accession>A0A401GBY3</accession>
<dbReference type="PANTHER" id="PTHR15615">
    <property type="match status" value="1"/>
</dbReference>
<dbReference type="Gene3D" id="1.10.472.10">
    <property type="entry name" value="Cyclin-like"/>
    <property type="match status" value="1"/>
</dbReference>
<dbReference type="GO" id="GO:0000307">
    <property type="term" value="C:cyclin-dependent protein kinase holoenzyme complex"/>
    <property type="evidence" value="ECO:0007669"/>
    <property type="project" value="TreeGrafter"/>
</dbReference>
<dbReference type="OrthoDB" id="286814at2759"/>
<dbReference type="InterPro" id="IPR013922">
    <property type="entry name" value="Cyclin_PHO80-like"/>
</dbReference>
<proteinExistence type="predicted"/>
<dbReference type="Proteomes" id="UP000287166">
    <property type="component" value="Unassembled WGS sequence"/>
</dbReference>
<reference evidence="1 2" key="1">
    <citation type="journal article" date="2018" name="Sci. Rep.">
        <title>Genome sequence of the cauliflower mushroom Sparassis crispa (Hanabiratake) and its association with beneficial usage.</title>
        <authorList>
            <person name="Kiyama R."/>
            <person name="Furutani Y."/>
            <person name="Kawaguchi K."/>
            <person name="Nakanishi T."/>
        </authorList>
    </citation>
    <scope>NUCLEOTIDE SEQUENCE [LARGE SCALE GENOMIC DNA]</scope>
</reference>
<dbReference type="InParanoid" id="A0A401GBY3"/>
<dbReference type="RefSeq" id="XP_027610564.1">
    <property type="nucleotide sequence ID" value="XM_027754763.1"/>
</dbReference>
<dbReference type="GeneID" id="38776568"/>
<dbReference type="Pfam" id="PF08613">
    <property type="entry name" value="Cyclin"/>
    <property type="match status" value="1"/>
</dbReference>
<sequence length="794" mass="88697">MPVPVPLYTKQPAHPVIKTNRSIDSDYEPSVFQHLTQPPLPPRGPPPSLATREEWISSLPSWRRNKPRRIWEEDIGRFQGCVPQDFEEGLAVAGNAAVSKGAPAQACIPPVSTLVTTAGLALSSPLIDMYPDRGVEPDHRMDIYSPTTHGWPYEVGPQFPTHPSANNEEYEDLTMENDSDSAMDYGQYDIGRSAPLGDNGEDGGSSGLYIEQDYQRGAFSPVFEDISPERADMHDPASSPMGPATPFADFVDRAVAEAHVVMSYDAVQPVNNSREMQYGYHDDYSGDVCYECQAYRHAEQHVQVQVPVPEPVVTPTATTAYKRLAEPLSEWIATYVWKVCTTGTSLPPVYQPTAYTKHYSSMPPSHLASSTHAMLLSTLLQPSAVYLALWYIVHLPVFFGPTGLGSQNGVANRFVAEFLGEGRMSLDQDAIEAYAPFRLILLGCMLANKWLDDHTFSNKTWHTISHVPVQSLNRLESLALDLFDYDLSISPQQWSDWLSHLLSYHASLSSSSCPQPISRPSMDPHTIIRKAIETLIQAEAPAICQCCNEKICTYCPPEPIFVGIEGRRGEKVEVEQPYDVDVLEIDLDEDGPLREEYLPRRRISGAGSTRRSQMQEKAMEADRILPPPAKWSPSADEPIMRDGTRAHAQYVAVQPIMAVPPPPPLPFHQVLDPHRQTWSMAGYVSKQEQVSAYGVPVFQTQAPYIAYDYTYPLSQTHSRSQSLSYHQAIDGSSQGRVRSYSQSRYEPGYSEVRFSYSQYPPPNVPVSRWLNVDPRYAKCYDAPIISQQRTSLQV</sequence>
<dbReference type="AlphaFoldDB" id="A0A401GBY3"/>